<dbReference type="AlphaFoldDB" id="A0A8H6Z6A0"/>
<organism evidence="1 2">
    <name type="scientific">Mycena sanguinolenta</name>
    <dbReference type="NCBI Taxonomy" id="230812"/>
    <lineage>
        <taxon>Eukaryota</taxon>
        <taxon>Fungi</taxon>
        <taxon>Dikarya</taxon>
        <taxon>Basidiomycota</taxon>
        <taxon>Agaricomycotina</taxon>
        <taxon>Agaricomycetes</taxon>
        <taxon>Agaricomycetidae</taxon>
        <taxon>Agaricales</taxon>
        <taxon>Marasmiineae</taxon>
        <taxon>Mycenaceae</taxon>
        <taxon>Mycena</taxon>
    </lineage>
</organism>
<name>A0A8H6Z6A0_9AGAR</name>
<reference evidence="1" key="1">
    <citation type="submission" date="2020-05" db="EMBL/GenBank/DDBJ databases">
        <title>Mycena genomes resolve the evolution of fungal bioluminescence.</title>
        <authorList>
            <person name="Tsai I.J."/>
        </authorList>
    </citation>
    <scope>NUCLEOTIDE SEQUENCE</scope>
    <source>
        <strain evidence="1">160909Yilan</strain>
    </source>
</reference>
<dbReference type="Proteomes" id="UP000623467">
    <property type="component" value="Unassembled WGS sequence"/>
</dbReference>
<gene>
    <name evidence="1" type="ORF">MSAN_00694100</name>
</gene>
<proteinExistence type="predicted"/>
<keyword evidence="2" id="KW-1185">Reference proteome</keyword>
<protein>
    <submittedName>
        <fullName evidence="1">Deacetylase sirtuin-type domain-containing protein</fullName>
    </submittedName>
</protein>
<evidence type="ECO:0000313" key="2">
    <source>
        <dbReference type="Proteomes" id="UP000623467"/>
    </source>
</evidence>
<dbReference type="EMBL" id="JACAZH010000004">
    <property type="protein sequence ID" value="KAF7370611.1"/>
    <property type="molecule type" value="Genomic_DNA"/>
</dbReference>
<comment type="caution">
    <text evidence="1">The sequence shown here is derived from an EMBL/GenBank/DDBJ whole genome shotgun (WGS) entry which is preliminary data.</text>
</comment>
<dbReference type="OrthoDB" id="3159295at2759"/>
<accession>A0A8H6Z6A0</accession>
<sequence>MLKDAEPIRLNLFSVEGICLLGYLSRKPRNERLMKGRFTERIQMSTSAAPTPPRSPSPDRALAVRRSSMTSYRAGPALGLPSSITAMAAETVEGSPILPAEIMEIVVEFTLQSHRADATSSRLFALIAPLTLASSQLRLLAFRRFLRHIILSDTEFSGNNSQWNRFFRLLDSLDERTNGECFTWVRSLRAPSKTLMGRFHSAQLAALTYLEELFVDLASEGFTTQKHFLKLINNASPKLTVLALTSLPCIDIPLLRLIATAFPCLLDLYLSCTERLEFHCWSCYEESLGRTIHSPIPGIFSDSRGMAIVFAKILKPLAHLAHLHLGIYLSDEMLIQYHIDHAEGEERHPFGPELCTLCDEVADEVQLRELTAALEFAQSLKALRTVGFSSFFADIPEYSLTYRHKPDPNGPQNETTIHVLRENGRIRVRRTPWTL</sequence>
<evidence type="ECO:0000313" key="1">
    <source>
        <dbReference type="EMBL" id="KAF7370611.1"/>
    </source>
</evidence>